<evidence type="ECO:0000259" key="2">
    <source>
        <dbReference type="Pfam" id="PF00646"/>
    </source>
</evidence>
<feature type="region of interest" description="Disordered" evidence="1">
    <location>
        <begin position="1"/>
        <end position="24"/>
    </location>
</feature>
<gene>
    <name evidence="3" type="ORF">ACFPOF_14555</name>
</gene>
<dbReference type="Pfam" id="PF00646">
    <property type="entry name" value="F-box"/>
    <property type="match status" value="1"/>
</dbReference>
<organism evidence="3 4">
    <name type="scientific">Cohnella soli</name>
    <dbReference type="NCBI Taxonomy" id="425005"/>
    <lineage>
        <taxon>Bacteria</taxon>
        <taxon>Bacillati</taxon>
        <taxon>Bacillota</taxon>
        <taxon>Bacilli</taxon>
        <taxon>Bacillales</taxon>
        <taxon>Paenibacillaceae</taxon>
        <taxon>Cohnella</taxon>
    </lineage>
</organism>
<dbReference type="Proteomes" id="UP001596113">
    <property type="component" value="Unassembled WGS sequence"/>
</dbReference>
<feature type="domain" description="F-box" evidence="2">
    <location>
        <begin position="45"/>
        <end position="76"/>
    </location>
</feature>
<evidence type="ECO:0000313" key="4">
    <source>
        <dbReference type="Proteomes" id="UP001596113"/>
    </source>
</evidence>
<protein>
    <submittedName>
        <fullName evidence="3">F-box protein</fullName>
    </submittedName>
</protein>
<evidence type="ECO:0000313" key="3">
    <source>
        <dbReference type="EMBL" id="MFC5403961.1"/>
    </source>
</evidence>
<keyword evidence="4" id="KW-1185">Reference proteome</keyword>
<sequence>MKDELPAPRRCRIRGRSPSLRSAGRSVPNNLPCLGLAKLIPLSYNIIHRLKAQEQVRLSKTSKSAREWIGSASFTFSL</sequence>
<dbReference type="InterPro" id="IPR001810">
    <property type="entry name" value="F-box_dom"/>
</dbReference>
<accession>A0ABW0HRV0</accession>
<dbReference type="EMBL" id="JBHSMI010000025">
    <property type="protein sequence ID" value="MFC5403961.1"/>
    <property type="molecule type" value="Genomic_DNA"/>
</dbReference>
<name>A0ABW0HRV0_9BACL</name>
<comment type="caution">
    <text evidence="3">The sequence shown here is derived from an EMBL/GenBank/DDBJ whole genome shotgun (WGS) entry which is preliminary data.</text>
</comment>
<evidence type="ECO:0000256" key="1">
    <source>
        <dbReference type="SAM" id="MobiDB-lite"/>
    </source>
</evidence>
<reference evidence="4" key="1">
    <citation type="journal article" date="2019" name="Int. J. Syst. Evol. Microbiol.">
        <title>The Global Catalogue of Microorganisms (GCM) 10K type strain sequencing project: providing services to taxonomists for standard genome sequencing and annotation.</title>
        <authorList>
            <consortium name="The Broad Institute Genomics Platform"/>
            <consortium name="The Broad Institute Genome Sequencing Center for Infectious Disease"/>
            <person name="Wu L."/>
            <person name="Ma J."/>
        </authorList>
    </citation>
    <scope>NUCLEOTIDE SEQUENCE [LARGE SCALE GENOMIC DNA]</scope>
    <source>
        <strain evidence="4">CGMCC 1.18575</strain>
    </source>
</reference>
<proteinExistence type="predicted"/>